<dbReference type="SMART" id="SM00228">
    <property type="entry name" value="PDZ"/>
    <property type="match status" value="1"/>
</dbReference>
<dbReference type="Pfam" id="PF17820">
    <property type="entry name" value="PDZ_6"/>
    <property type="match status" value="1"/>
</dbReference>
<dbReference type="InterPro" id="IPR041489">
    <property type="entry name" value="PDZ_6"/>
</dbReference>
<evidence type="ECO:0000256" key="4">
    <source>
        <dbReference type="ARBA" id="ARBA00022670"/>
    </source>
</evidence>
<dbReference type="EMBL" id="FRFE01000003">
    <property type="protein sequence ID" value="SHO44887.1"/>
    <property type="molecule type" value="Genomic_DNA"/>
</dbReference>
<dbReference type="InterPro" id="IPR004387">
    <property type="entry name" value="Pept_M50_Zn"/>
</dbReference>
<feature type="transmembrane region" description="Helical" evidence="11">
    <location>
        <begin position="284"/>
        <end position="305"/>
    </location>
</feature>
<reference evidence="13 14" key="1">
    <citation type="submission" date="2016-12" db="EMBL/GenBank/DDBJ databases">
        <authorList>
            <person name="Song W.-J."/>
            <person name="Kurnit D.M."/>
        </authorList>
    </citation>
    <scope>NUCLEOTIDE SEQUENCE [LARGE SCALE GENOMIC DNA]</scope>
    <source>
        <strain evidence="13 14">DSM 18488</strain>
    </source>
</reference>
<dbReference type="OrthoDB" id="9782003at2"/>
<evidence type="ECO:0000256" key="6">
    <source>
        <dbReference type="ARBA" id="ARBA00022801"/>
    </source>
</evidence>
<feature type="transmembrane region" description="Helical" evidence="11">
    <location>
        <begin position="330"/>
        <end position="349"/>
    </location>
</feature>
<dbReference type="GO" id="GO:0046872">
    <property type="term" value="F:metal ion binding"/>
    <property type="evidence" value="ECO:0007669"/>
    <property type="project" value="UniProtKB-KW"/>
</dbReference>
<name>A0A1M7Y0D5_9BACT</name>
<comment type="cofactor">
    <cofactor evidence="1 11">
        <name>Zn(2+)</name>
        <dbReference type="ChEBI" id="CHEBI:29105"/>
    </cofactor>
</comment>
<dbReference type="CDD" id="cd06163">
    <property type="entry name" value="S2P-M50_PDZ_RseP-like"/>
    <property type="match status" value="1"/>
</dbReference>
<keyword evidence="8 11" id="KW-1133">Transmembrane helix</keyword>
<evidence type="ECO:0000256" key="1">
    <source>
        <dbReference type="ARBA" id="ARBA00001947"/>
    </source>
</evidence>
<dbReference type="EC" id="3.4.24.-" evidence="11"/>
<dbReference type="STRING" id="1121416.SAMN02745220_00914"/>
<protein>
    <recommendedName>
        <fullName evidence="11">Zinc metalloprotease</fullName>
        <ecNumber evidence="11">3.4.24.-</ecNumber>
    </recommendedName>
</protein>
<evidence type="ECO:0000256" key="11">
    <source>
        <dbReference type="RuleBase" id="RU362031"/>
    </source>
</evidence>
<gene>
    <name evidence="13" type="ORF">SAMN02745220_00914</name>
</gene>
<evidence type="ECO:0000313" key="14">
    <source>
        <dbReference type="Proteomes" id="UP000184603"/>
    </source>
</evidence>
<keyword evidence="10 11" id="KW-0472">Membrane</keyword>
<dbReference type="GO" id="GO:0004222">
    <property type="term" value="F:metalloendopeptidase activity"/>
    <property type="evidence" value="ECO:0007669"/>
    <property type="project" value="InterPro"/>
</dbReference>
<dbReference type="InterPro" id="IPR001478">
    <property type="entry name" value="PDZ"/>
</dbReference>
<evidence type="ECO:0000256" key="7">
    <source>
        <dbReference type="ARBA" id="ARBA00022833"/>
    </source>
</evidence>
<dbReference type="CDD" id="cd23081">
    <property type="entry name" value="cpPDZ_EcRseP-like"/>
    <property type="match status" value="1"/>
</dbReference>
<evidence type="ECO:0000256" key="3">
    <source>
        <dbReference type="ARBA" id="ARBA00007931"/>
    </source>
</evidence>
<keyword evidence="7 11" id="KW-0862">Zinc</keyword>
<feature type="domain" description="PDZ" evidence="12">
    <location>
        <begin position="113"/>
        <end position="185"/>
    </location>
</feature>
<dbReference type="Pfam" id="PF02163">
    <property type="entry name" value="Peptidase_M50"/>
    <property type="match status" value="1"/>
</dbReference>
<evidence type="ECO:0000256" key="5">
    <source>
        <dbReference type="ARBA" id="ARBA00022692"/>
    </source>
</evidence>
<keyword evidence="5 11" id="KW-0812">Transmembrane</keyword>
<evidence type="ECO:0000313" key="13">
    <source>
        <dbReference type="EMBL" id="SHO44887.1"/>
    </source>
</evidence>
<dbReference type="PANTHER" id="PTHR42837:SF2">
    <property type="entry name" value="MEMBRANE METALLOPROTEASE ARASP2, CHLOROPLASTIC-RELATED"/>
    <property type="match status" value="1"/>
</dbReference>
<dbReference type="AlphaFoldDB" id="A0A1M7Y0D5"/>
<organism evidence="13 14">
    <name type="scientific">Desulfopila aestuarii DSM 18488</name>
    <dbReference type="NCBI Taxonomy" id="1121416"/>
    <lineage>
        <taxon>Bacteria</taxon>
        <taxon>Pseudomonadati</taxon>
        <taxon>Thermodesulfobacteriota</taxon>
        <taxon>Desulfobulbia</taxon>
        <taxon>Desulfobulbales</taxon>
        <taxon>Desulfocapsaceae</taxon>
        <taxon>Desulfopila</taxon>
    </lineage>
</organism>
<dbReference type="PANTHER" id="PTHR42837">
    <property type="entry name" value="REGULATOR OF SIGMA-E PROTEASE RSEP"/>
    <property type="match status" value="1"/>
</dbReference>
<keyword evidence="9 11" id="KW-0482">Metalloprotease</keyword>
<evidence type="ECO:0000256" key="8">
    <source>
        <dbReference type="ARBA" id="ARBA00022989"/>
    </source>
</evidence>
<keyword evidence="6 11" id="KW-0378">Hydrolase</keyword>
<dbReference type="GO" id="GO:0016020">
    <property type="term" value="C:membrane"/>
    <property type="evidence" value="ECO:0007669"/>
    <property type="project" value="UniProtKB-SubCell"/>
</dbReference>
<feature type="transmembrane region" description="Helical" evidence="11">
    <location>
        <begin position="95"/>
        <end position="119"/>
    </location>
</feature>
<dbReference type="GO" id="GO:0006508">
    <property type="term" value="P:proteolysis"/>
    <property type="evidence" value="ECO:0007669"/>
    <property type="project" value="UniProtKB-KW"/>
</dbReference>
<evidence type="ECO:0000256" key="10">
    <source>
        <dbReference type="ARBA" id="ARBA00023136"/>
    </source>
</evidence>
<comment type="similarity">
    <text evidence="3 11">Belongs to the peptidase M50B family.</text>
</comment>
<dbReference type="RefSeq" id="WP_073612260.1">
    <property type="nucleotide sequence ID" value="NZ_FRFE01000003.1"/>
</dbReference>
<dbReference type="InterPro" id="IPR036034">
    <property type="entry name" value="PDZ_sf"/>
</dbReference>
<dbReference type="Proteomes" id="UP000184603">
    <property type="component" value="Unassembled WGS sequence"/>
</dbReference>
<keyword evidence="4 13" id="KW-0645">Protease</keyword>
<keyword evidence="14" id="KW-1185">Reference proteome</keyword>
<evidence type="ECO:0000256" key="9">
    <source>
        <dbReference type="ARBA" id="ARBA00023049"/>
    </source>
</evidence>
<evidence type="ECO:0000259" key="12">
    <source>
        <dbReference type="SMART" id="SM00228"/>
    </source>
</evidence>
<accession>A0A1M7Y0D5</accession>
<dbReference type="SUPFAM" id="SSF50156">
    <property type="entry name" value="PDZ domain-like"/>
    <property type="match status" value="1"/>
</dbReference>
<proteinExistence type="inferred from homology"/>
<keyword evidence="11" id="KW-0479">Metal-binding</keyword>
<comment type="subcellular location">
    <subcellularLocation>
        <location evidence="2">Membrane</location>
        <topology evidence="2">Multi-pass membrane protein</topology>
    </subcellularLocation>
</comment>
<dbReference type="InterPro" id="IPR008915">
    <property type="entry name" value="Peptidase_M50"/>
</dbReference>
<dbReference type="Gene3D" id="2.30.42.10">
    <property type="match status" value="1"/>
</dbReference>
<dbReference type="NCBIfam" id="TIGR00054">
    <property type="entry name" value="RIP metalloprotease RseP"/>
    <property type="match status" value="1"/>
</dbReference>
<evidence type="ECO:0000256" key="2">
    <source>
        <dbReference type="ARBA" id="ARBA00004141"/>
    </source>
</evidence>
<sequence>MNSAFSFILVLGLLIFVHELGHFLFAKLFGVRVLKFSLGFGPRLCGKTVGETEYVISAVPLGGYVKMFGENPDEQDVPAADKAVSFAHKSVAQRFGIVLAGPAFNFLFTLVLFFFLFLIQGVPESVDTTRIGKVNDNSPAAIGGLVANDVILEINGTATKGWSDVLEGVKNSGGKKISMLVLRDNQEIPVELTPQIDKVKNIYGEEVDERYMIGIVRYDDLRYVPTGLSGAMKNAGLQTWGFIELTVTGFVKIIQQVIPASELGGPILIAQIAGQQMKAGFVNLLYFMGLLSVNLGVLNLLPVPVLDGGHLMFLTIEAVRRKPMEERAQIIAQQVGMALLGTLMVFVFYNDILRLFN</sequence>